<gene>
    <name evidence="6" type="ORF">PACLA_8A019904</name>
</gene>
<accession>A0A6S7HNW5</accession>
<feature type="region of interest" description="Disordered" evidence="5">
    <location>
        <begin position="122"/>
        <end position="143"/>
    </location>
</feature>
<keyword evidence="4" id="KW-0325">Glycoprotein</keyword>
<evidence type="ECO:0000256" key="2">
    <source>
        <dbReference type="ARBA" id="ARBA00022729"/>
    </source>
</evidence>
<protein>
    <submittedName>
        <fullName evidence="6">Uncharacterized protein</fullName>
    </submittedName>
</protein>
<evidence type="ECO:0000256" key="4">
    <source>
        <dbReference type="ARBA" id="ARBA00023180"/>
    </source>
</evidence>
<comment type="subcellular location">
    <subcellularLocation>
        <location evidence="1">Membrane</location>
    </subcellularLocation>
</comment>
<feature type="compositionally biased region" description="Polar residues" evidence="5">
    <location>
        <begin position="212"/>
        <end position="227"/>
    </location>
</feature>
<keyword evidence="2" id="KW-0732">Signal</keyword>
<sequence length="1001" mass="112619">MFPLVGLSSFKTSNPTGKHPWLPMPPFSRSQHTQKTFYHENITSKGNNITRGSALPVLSQNDDLLTSKGLQELYQEAYLLLKDVLKARKLNKNTSTIDIHVKRNPKGVFIHNKTSSLRQSKLLGQSPLPPFKTRQKNTTSFPVTNNNVTGTIYTSKISNFSNSDKNESKANNYFRIFTVDQANFIQTLLGKKWINNRTQSDETSYRNRGKQFMSTEWNNEKTQLSQNKTKDNDRSKNTTTSSSFDNLAKPKTHSHDRSGANRNSSRLQSSAYNRTSVLHNLDHPSNLSQQYNLLTQEIVVESGDKRDRRPDDTCSTGAVKYNQTLTFGLNAGQFTEETTAKTMENCISHCCSRKSCDVVFMLKESCFLVKCHNKSSCYSRQAKSLSFNPRLTYVFRHTQNDRLPTKGNASQKPKEQCSYQKMIQNMTLHGGLDAGLFTLHGDVKTLDKCTKYCCNNKHCDIAFMVDDACYSVQCKDEESCTPVEMSFSKTKVSLAFISRGNRQPIIDIGELKPLSRSVKEQPETTWFCKNSNTSKILTNVKLRGGLKAGNITNKGAVTNYHQCVGYCCQDKHCNVAMTIKNNCFLVACKSYSDCLLQEATDLQSQVVYVNWETPTDEVLTKGKILLKNLGCWNEDEKLQSLRSLEGTDDLLMDSYKSRRNAIIKCAKVARKRNFKVFALHNGGECRSGHSAGIIYQSHGRSRGGCHKGIGDHVSNHVYHMKENGSVADHGCWKAIQREENFVTLESTDGRVKDIYKGRNDSLLKCAEAAISQQYTLFALRDGGQCLAGPNLKSTAYKKHGVSKLCTNGLGSASSKNVYQIIGTTQLFLQQNNKEPFLALNTKKRQNARQNNFVESKLLSAKLPYKHSSPQSRTFTHGLKAGHFTHQGDVNNMAKCIQYCGQQLGCSAAFMVRHVCFTVKCYSKRSCDTAPAVHSGYNPKLSFITHLPPAMTSYKGELQEDEQRSRGKTISLIMSGIGVLILKWFFQMHDMTSHFWRTCVHT</sequence>
<name>A0A6S7HNW5_PARCT</name>
<organism evidence="6 7">
    <name type="scientific">Paramuricea clavata</name>
    <name type="common">Red gorgonian</name>
    <name type="synonym">Violescent sea-whip</name>
    <dbReference type="NCBI Taxonomy" id="317549"/>
    <lineage>
        <taxon>Eukaryota</taxon>
        <taxon>Metazoa</taxon>
        <taxon>Cnidaria</taxon>
        <taxon>Anthozoa</taxon>
        <taxon>Octocorallia</taxon>
        <taxon>Malacalcyonacea</taxon>
        <taxon>Plexauridae</taxon>
        <taxon>Paramuricea</taxon>
    </lineage>
</organism>
<evidence type="ECO:0000313" key="6">
    <source>
        <dbReference type="EMBL" id="CAB4005343.1"/>
    </source>
</evidence>
<evidence type="ECO:0000313" key="7">
    <source>
        <dbReference type="Proteomes" id="UP001152795"/>
    </source>
</evidence>
<dbReference type="GO" id="GO:0001764">
    <property type="term" value="P:neuron migration"/>
    <property type="evidence" value="ECO:0007669"/>
    <property type="project" value="TreeGrafter"/>
</dbReference>
<dbReference type="Pfam" id="PF23597">
    <property type="entry name" value="KIAA0319_N"/>
    <property type="match status" value="3"/>
</dbReference>
<reference evidence="6" key="1">
    <citation type="submission" date="2020-04" db="EMBL/GenBank/DDBJ databases">
        <authorList>
            <person name="Alioto T."/>
            <person name="Alioto T."/>
            <person name="Gomez Garrido J."/>
        </authorList>
    </citation>
    <scope>NUCLEOTIDE SEQUENCE</scope>
    <source>
        <strain evidence="6">A484AB</strain>
    </source>
</reference>
<keyword evidence="7" id="KW-1185">Reference proteome</keyword>
<evidence type="ECO:0000256" key="3">
    <source>
        <dbReference type="ARBA" id="ARBA00023136"/>
    </source>
</evidence>
<dbReference type="GO" id="GO:0016020">
    <property type="term" value="C:membrane"/>
    <property type="evidence" value="ECO:0007669"/>
    <property type="project" value="UniProtKB-SubCell"/>
</dbReference>
<dbReference type="Proteomes" id="UP001152795">
    <property type="component" value="Unassembled WGS sequence"/>
</dbReference>
<evidence type="ECO:0000256" key="5">
    <source>
        <dbReference type="SAM" id="MobiDB-lite"/>
    </source>
</evidence>
<keyword evidence="3" id="KW-0472">Membrane</keyword>
<dbReference type="InterPro" id="IPR029865">
    <property type="entry name" value="KIAA0319-like"/>
</dbReference>
<dbReference type="GO" id="GO:0031410">
    <property type="term" value="C:cytoplasmic vesicle"/>
    <property type="evidence" value="ECO:0007669"/>
    <property type="project" value="TreeGrafter"/>
</dbReference>
<dbReference type="AlphaFoldDB" id="A0A6S7HNW5"/>
<dbReference type="PANTHER" id="PTHR46182:SF2">
    <property type="entry name" value="FI19480P1"/>
    <property type="match status" value="1"/>
</dbReference>
<feature type="region of interest" description="Disordered" evidence="5">
    <location>
        <begin position="200"/>
        <end position="267"/>
    </location>
</feature>
<dbReference type="EMBL" id="CACRXK020005167">
    <property type="protein sequence ID" value="CAB4005343.1"/>
    <property type="molecule type" value="Genomic_DNA"/>
</dbReference>
<dbReference type="InterPro" id="IPR013980">
    <property type="entry name" value="MANSC_dom"/>
</dbReference>
<evidence type="ECO:0000256" key="1">
    <source>
        <dbReference type="ARBA" id="ARBA00004370"/>
    </source>
</evidence>
<dbReference type="InterPro" id="IPR011106">
    <property type="entry name" value="MANSC_N"/>
</dbReference>
<dbReference type="SMART" id="SM00765">
    <property type="entry name" value="MANEC"/>
    <property type="match status" value="3"/>
</dbReference>
<dbReference type="PANTHER" id="PTHR46182">
    <property type="entry name" value="FI19480P1"/>
    <property type="match status" value="1"/>
</dbReference>
<dbReference type="OrthoDB" id="536372at2759"/>
<comment type="caution">
    <text evidence="6">The sequence shown here is derived from an EMBL/GenBank/DDBJ whole genome shotgun (WGS) entry which is preliminary data.</text>
</comment>
<dbReference type="PROSITE" id="PS50986">
    <property type="entry name" value="MANSC"/>
    <property type="match status" value="1"/>
</dbReference>
<proteinExistence type="predicted"/>